<feature type="compositionally biased region" description="Low complexity" evidence="2">
    <location>
        <begin position="78"/>
        <end position="91"/>
    </location>
</feature>
<evidence type="ECO:0000256" key="2">
    <source>
        <dbReference type="SAM" id="MobiDB-lite"/>
    </source>
</evidence>
<reference evidence="3" key="1">
    <citation type="journal article" date="2013" name="Genome Biol.">
        <title>Reference genomes and transcriptomes of Nicotiana sylvestris and Nicotiana tomentosiformis.</title>
        <authorList>
            <person name="Sierro N."/>
            <person name="Battey J.N."/>
            <person name="Ouadi S."/>
            <person name="Bovet L."/>
            <person name="Goepfert S."/>
            <person name="Bakaher N."/>
            <person name="Peitsch M.C."/>
            <person name="Ivanov N.V."/>
        </authorList>
    </citation>
    <scope>NUCLEOTIDE SEQUENCE [LARGE SCALE GENOMIC DNA]</scope>
</reference>
<accession>A0A1U7YZM1</accession>
<dbReference type="AlphaFoldDB" id="A0A1U7YZM1"/>
<dbReference type="Proteomes" id="UP000189701">
    <property type="component" value="Unplaced"/>
</dbReference>
<feature type="compositionally biased region" description="Basic and acidic residues" evidence="2">
    <location>
        <begin position="107"/>
        <end position="116"/>
    </location>
</feature>
<feature type="compositionally biased region" description="Acidic residues" evidence="2">
    <location>
        <begin position="310"/>
        <end position="319"/>
    </location>
</feature>
<protein>
    <submittedName>
        <fullName evidence="4">Uncharacterized protein LOC104249792</fullName>
    </submittedName>
</protein>
<dbReference type="RefSeq" id="XP_009804574.1">
    <property type="nucleotide sequence ID" value="XM_009806272.1"/>
</dbReference>
<feature type="coiled-coil region" evidence="1">
    <location>
        <begin position="164"/>
        <end position="191"/>
    </location>
</feature>
<feature type="compositionally biased region" description="Low complexity" evidence="2">
    <location>
        <begin position="300"/>
        <end position="309"/>
    </location>
</feature>
<name>A0A1U7YZM1_NICSY</name>
<reference evidence="4" key="2">
    <citation type="submission" date="2025-08" db="UniProtKB">
        <authorList>
            <consortium name="RefSeq"/>
        </authorList>
    </citation>
    <scope>IDENTIFICATION</scope>
    <source>
        <tissue evidence="4">Leaf</tissue>
    </source>
</reference>
<keyword evidence="1" id="KW-0175">Coiled coil</keyword>
<evidence type="ECO:0000313" key="4">
    <source>
        <dbReference type="RefSeq" id="XP_009804574.1"/>
    </source>
</evidence>
<feature type="region of interest" description="Disordered" evidence="2">
    <location>
        <begin position="299"/>
        <end position="319"/>
    </location>
</feature>
<evidence type="ECO:0000256" key="1">
    <source>
        <dbReference type="SAM" id="Coils"/>
    </source>
</evidence>
<sequence length="319" mass="36005">MAHPFLGPLDLILVEHGLSIGRHLRDANDSSLVAKLEEDHPFSYLSRLSPALLHRWFRYFTMKASFGLVWKLVSSSLSPKSRSGRRSPNSPGQAGKGLEGGLVGETGARRSGQESNDFEAKNEKILLMTNNATSQVQEKFDLIVQLRDDMDEVKATTEAWKGMMDLLISEKEDIKEELASVKDQLRVAKDKADKWSRINDKLRTQLKSTIKEWDALGQEYTTLRSILEATSIDSFEVKEMLAQYKADVEVAEARLKTKTEYVKRLSWRETIEEIHAQGFDLLTDIEEAKKLEVKVKELYEPVGPEGSEGSSDESSPDED</sequence>
<feature type="compositionally biased region" description="Gly residues" evidence="2">
    <location>
        <begin position="94"/>
        <end position="104"/>
    </location>
</feature>
<proteinExistence type="predicted"/>
<gene>
    <name evidence="4" type="primary">LOC104249792</name>
</gene>
<keyword evidence="3" id="KW-1185">Reference proteome</keyword>
<feature type="region of interest" description="Disordered" evidence="2">
    <location>
        <begin position="78"/>
        <end position="116"/>
    </location>
</feature>
<evidence type="ECO:0000313" key="3">
    <source>
        <dbReference type="Proteomes" id="UP000189701"/>
    </source>
</evidence>
<organism evidence="3 4">
    <name type="scientific">Nicotiana sylvestris</name>
    <name type="common">Wood tobacco</name>
    <name type="synonym">South American tobacco</name>
    <dbReference type="NCBI Taxonomy" id="4096"/>
    <lineage>
        <taxon>Eukaryota</taxon>
        <taxon>Viridiplantae</taxon>
        <taxon>Streptophyta</taxon>
        <taxon>Embryophyta</taxon>
        <taxon>Tracheophyta</taxon>
        <taxon>Spermatophyta</taxon>
        <taxon>Magnoliopsida</taxon>
        <taxon>eudicotyledons</taxon>
        <taxon>Gunneridae</taxon>
        <taxon>Pentapetalae</taxon>
        <taxon>asterids</taxon>
        <taxon>lamiids</taxon>
        <taxon>Solanales</taxon>
        <taxon>Solanaceae</taxon>
        <taxon>Nicotianoideae</taxon>
        <taxon>Nicotianeae</taxon>
        <taxon>Nicotiana</taxon>
    </lineage>
</organism>